<dbReference type="OrthoDB" id="10251048at2759"/>
<feature type="region of interest" description="Disordered" evidence="1">
    <location>
        <begin position="496"/>
        <end position="545"/>
    </location>
</feature>
<evidence type="ECO:0000256" key="1">
    <source>
        <dbReference type="SAM" id="MobiDB-lite"/>
    </source>
</evidence>
<dbReference type="EMBL" id="CAJPDQ010000041">
    <property type="protein sequence ID" value="CAF9931850.1"/>
    <property type="molecule type" value="Genomic_DNA"/>
</dbReference>
<dbReference type="Proteomes" id="UP000664169">
    <property type="component" value="Unassembled WGS sequence"/>
</dbReference>
<feature type="region of interest" description="Disordered" evidence="1">
    <location>
        <begin position="615"/>
        <end position="670"/>
    </location>
</feature>
<evidence type="ECO:0000313" key="2">
    <source>
        <dbReference type="EMBL" id="CAF9931850.1"/>
    </source>
</evidence>
<feature type="region of interest" description="Disordered" evidence="1">
    <location>
        <begin position="1"/>
        <end position="21"/>
    </location>
</feature>
<evidence type="ECO:0000313" key="3">
    <source>
        <dbReference type="Proteomes" id="UP000664169"/>
    </source>
</evidence>
<comment type="caution">
    <text evidence="2">The sequence shown here is derived from an EMBL/GenBank/DDBJ whole genome shotgun (WGS) entry which is preliminary data.</text>
</comment>
<name>A0A8H3IX14_9LECA</name>
<reference evidence="2" key="1">
    <citation type="submission" date="2021-03" db="EMBL/GenBank/DDBJ databases">
        <authorList>
            <person name="Tagirdzhanova G."/>
        </authorList>
    </citation>
    <scope>NUCLEOTIDE SEQUENCE</scope>
</reference>
<feature type="compositionally biased region" description="Polar residues" evidence="1">
    <location>
        <begin position="349"/>
        <end position="380"/>
    </location>
</feature>
<feature type="region of interest" description="Disordered" evidence="1">
    <location>
        <begin position="347"/>
        <end position="391"/>
    </location>
</feature>
<feature type="compositionally biased region" description="Low complexity" evidence="1">
    <location>
        <begin position="517"/>
        <end position="530"/>
    </location>
</feature>
<protein>
    <submittedName>
        <fullName evidence="2">Uncharacterized protein</fullName>
    </submittedName>
</protein>
<keyword evidence="3" id="KW-1185">Reference proteome</keyword>
<organism evidence="2 3">
    <name type="scientific">Gomphillus americanus</name>
    <dbReference type="NCBI Taxonomy" id="1940652"/>
    <lineage>
        <taxon>Eukaryota</taxon>
        <taxon>Fungi</taxon>
        <taxon>Dikarya</taxon>
        <taxon>Ascomycota</taxon>
        <taxon>Pezizomycotina</taxon>
        <taxon>Lecanoromycetes</taxon>
        <taxon>OSLEUM clade</taxon>
        <taxon>Ostropomycetidae</taxon>
        <taxon>Ostropales</taxon>
        <taxon>Graphidaceae</taxon>
        <taxon>Gomphilloideae</taxon>
        <taxon>Gomphillus</taxon>
    </lineage>
</organism>
<accession>A0A8H3IX14</accession>
<dbReference type="AlphaFoldDB" id="A0A8H3IX14"/>
<feature type="region of interest" description="Disordered" evidence="1">
    <location>
        <begin position="407"/>
        <end position="427"/>
    </location>
</feature>
<gene>
    <name evidence="2" type="ORF">GOMPHAMPRED_006428</name>
</gene>
<feature type="compositionally biased region" description="Basic and acidic residues" evidence="1">
    <location>
        <begin position="531"/>
        <end position="541"/>
    </location>
</feature>
<feature type="region of interest" description="Disordered" evidence="1">
    <location>
        <begin position="127"/>
        <end position="165"/>
    </location>
</feature>
<feature type="compositionally biased region" description="Polar residues" evidence="1">
    <location>
        <begin position="130"/>
        <end position="148"/>
    </location>
</feature>
<feature type="compositionally biased region" description="Gly residues" evidence="1">
    <location>
        <begin position="654"/>
        <end position="670"/>
    </location>
</feature>
<feature type="compositionally biased region" description="Basic and acidic residues" evidence="1">
    <location>
        <begin position="627"/>
        <end position="642"/>
    </location>
</feature>
<sequence>MDYKHIKTIKQPTSRSRALSEEPKAFVKTSFSIETETTFNELSDTEFQNVSSITGNSYSSGTFAQRARAAELQAARTLRESKIHPTGADFSSPIVPREPVTLKMPRRQKWTPLDLTAQADTEAAPVAGSSVGQFHQNKPQPQQNGATERTSERLVENTTTRNQDHYSLKSFNTLPGSSLQPHDLSEYPAELGARISNEISPRPHLPTFQPMDNQRFVFPQAQAANAQVSEKNNEASKQAQNPYFFDMNAPIRNSEQPGQANQFARPAAAPGPEILHYPNNNHYSTQQVGYASSAGINPVPVRNYPAVKGTPTAVGNNAGTLPGYPHNLHAFQAQNYNPMPSQGFEHVVSGSSQHGNHRVAQQPNTSVGGANFPTTSQSFQGGIPPYHNHELGRTLPQAASYGQPIQPAANIANSGNNTEDHFMPRGPQLHVGSRYLEFERELEACVATNPFNPREKLTRRQERDKMEKELDEWWTRDARFTPREKQQMEEVIANERRARMQNPDPFGPIGSKNSNTVPKPNTVGGNNNKNGDVKHQPKDQDPTAPYTNEELVNELLLPAMANLLSYKTDKTNLNPFGPPPSWAIDHTPGGNESFFSQQWGQPPQRVGRDPRYRAMQHDGRSSVFEDPTGRFPREEFTHDRGRGRGRGNANGNSSAGGSGPGGGRWGPPLN</sequence>
<proteinExistence type="predicted"/>